<evidence type="ECO:0000256" key="4">
    <source>
        <dbReference type="ARBA" id="ARBA00022989"/>
    </source>
</evidence>
<reference evidence="8" key="1">
    <citation type="submission" date="2020-08" db="EMBL/GenBank/DDBJ databases">
        <title>Multicomponent nature underlies the extraordinary mechanical properties of spider dragline silk.</title>
        <authorList>
            <person name="Kono N."/>
            <person name="Nakamura H."/>
            <person name="Mori M."/>
            <person name="Yoshida Y."/>
            <person name="Ohtoshi R."/>
            <person name="Malay A.D."/>
            <person name="Moran D.A.P."/>
            <person name="Tomita M."/>
            <person name="Numata K."/>
            <person name="Arakawa K."/>
        </authorList>
    </citation>
    <scope>NUCLEOTIDE SEQUENCE</scope>
</reference>
<sequence length="229" mass="25640">MPFISETGGKFPEAGIFSIFLYLSSTIGMSTMLVRFLIVDELNRGIDRTIDILNKITVVIGFIALIGMVVVAAYPMTSEATAHSIGANVLFLGGVLYAALQTWLSYKMSPYYNGTKICHIRLTITILSAISLITLLVLMPLAMNQWTTATHGHWTGGKMPYDKGFFLMVASSVAEWTMAIMFLSYYFTFIREFQKVCVHLRVQLLVQHFDEEPFEPNVSVATERTPIVM</sequence>
<dbReference type="EMBL" id="BMAW01088749">
    <property type="protein sequence ID" value="GFS36395.1"/>
    <property type="molecule type" value="Genomic_DNA"/>
</dbReference>
<feature type="transmembrane region" description="Helical" evidence="6">
    <location>
        <begin position="52"/>
        <end position="74"/>
    </location>
</feature>
<organism evidence="8 9">
    <name type="scientific">Nephila pilipes</name>
    <name type="common">Giant wood spider</name>
    <name type="synonym">Nephila maculata</name>
    <dbReference type="NCBI Taxonomy" id="299642"/>
    <lineage>
        <taxon>Eukaryota</taxon>
        <taxon>Metazoa</taxon>
        <taxon>Ecdysozoa</taxon>
        <taxon>Arthropoda</taxon>
        <taxon>Chelicerata</taxon>
        <taxon>Arachnida</taxon>
        <taxon>Araneae</taxon>
        <taxon>Araneomorphae</taxon>
        <taxon>Entelegynae</taxon>
        <taxon>Araneoidea</taxon>
        <taxon>Nephilidae</taxon>
        <taxon>Nephila</taxon>
    </lineage>
</organism>
<feature type="transmembrane region" description="Helical" evidence="6">
    <location>
        <begin position="20"/>
        <end position="40"/>
    </location>
</feature>
<proteinExistence type="inferred from homology"/>
<dbReference type="PANTHER" id="PTHR21324:SF2">
    <property type="entry name" value="EG:22E5.9 PROTEIN"/>
    <property type="match status" value="1"/>
</dbReference>
<dbReference type="InterPro" id="IPR050911">
    <property type="entry name" value="DRAM/TMEM150_Autophagy_Mod"/>
</dbReference>
<dbReference type="Proteomes" id="UP000887013">
    <property type="component" value="Unassembled WGS sequence"/>
</dbReference>
<dbReference type="AlphaFoldDB" id="A0A8X6I9U2"/>
<dbReference type="GO" id="GO:0012505">
    <property type="term" value="C:endomembrane system"/>
    <property type="evidence" value="ECO:0007669"/>
    <property type="project" value="UniProtKB-SubCell"/>
</dbReference>
<evidence type="ECO:0000259" key="7">
    <source>
        <dbReference type="Pfam" id="PF10277"/>
    </source>
</evidence>
<dbReference type="PANTHER" id="PTHR21324">
    <property type="entry name" value="FASTING-INDUCIBLE INTEGRAL MEMBRANE PROTEIN TM6P1-RELATED"/>
    <property type="match status" value="1"/>
</dbReference>
<dbReference type="InterPro" id="IPR019402">
    <property type="entry name" value="CWH43_N"/>
</dbReference>
<keyword evidence="5 6" id="KW-0472">Membrane</keyword>
<evidence type="ECO:0000313" key="9">
    <source>
        <dbReference type="Proteomes" id="UP000887013"/>
    </source>
</evidence>
<feature type="domain" description="CWH43-like N-terminal" evidence="7">
    <location>
        <begin position="1"/>
        <end position="195"/>
    </location>
</feature>
<keyword evidence="9" id="KW-1185">Reference proteome</keyword>
<evidence type="ECO:0000256" key="1">
    <source>
        <dbReference type="ARBA" id="ARBA00004127"/>
    </source>
</evidence>
<feature type="transmembrane region" description="Helical" evidence="6">
    <location>
        <begin position="120"/>
        <end position="143"/>
    </location>
</feature>
<evidence type="ECO:0000313" key="8">
    <source>
        <dbReference type="EMBL" id="GFS36395.1"/>
    </source>
</evidence>
<protein>
    <submittedName>
        <fullName evidence="8">DNA damage-regulated autophagy modulator protein 1</fullName>
    </submittedName>
</protein>
<dbReference type="Pfam" id="PF10277">
    <property type="entry name" value="Frag1"/>
    <property type="match status" value="1"/>
</dbReference>
<accession>A0A8X6I9U2</accession>
<name>A0A8X6I9U2_NEPPI</name>
<evidence type="ECO:0000256" key="2">
    <source>
        <dbReference type="ARBA" id="ARBA00006565"/>
    </source>
</evidence>
<evidence type="ECO:0000256" key="6">
    <source>
        <dbReference type="SAM" id="Phobius"/>
    </source>
</evidence>
<evidence type="ECO:0000256" key="3">
    <source>
        <dbReference type="ARBA" id="ARBA00022692"/>
    </source>
</evidence>
<evidence type="ECO:0000256" key="5">
    <source>
        <dbReference type="ARBA" id="ARBA00023136"/>
    </source>
</evidence>
<comment type="similarity">
    <text evidence="2">Belongs to the DRAM/TMEM150 family.</text>
</comment>
<comment type="subcellular location">
    <subcellularLocation>
        <location evidence="1">Endomembrane system</location>
        <topology evidence="1">Multi-pass membrane protein</topology>
    </subcellularLocation>
</comment>
<comment type="caution">
    <text evidence="8">The sequence shown here is derived from an EMBL/GenBank/DDBJ whole genome shotgun (WGS) entry which is preliminary data.</text>
</comment>
<dbReference type="OrthoDB" id="191706at2759"/>
<feature type="transmembrane region" description="Helical" evidence="6">
    <location>
        <begin position="80"/>
        <end position="100"/>
    </location>
</feature>
<gene>
    <name evidence="8" type="primary">dram1_2</name>
    <name evidence="8" type="ORF">NPIL_571131</name>
</gene>
<keyword evidence="4 6" id="KW-1133">Transmembrane helix</keyword>
<feature type="transmembrane region" description="Helical" evidence="6">
    <location>
        <begin position="163"/>
        <end position="187"/>
    </location>
</feature>
<keyword evidence="3 6" id="KW-0812">Transmembrane</keyword>